<name>A0A9P4NN43_9PEZI</name>
<protein>
    <recommendedName>
        <fullName evidence="3">F-box domain-containing protein</fullName>
    </recommendedName>
</protein>
<gene>
    <name evidence="1" type="ORF">EJ08DRAFT_699198</name>
</gene>
<dbReference type="InterPro" id="IPR038883">
    <property type="entry name" value="AN11006-like"/>
</dbReference>
<reference evidence="1" key="1">
    <citation type="journal article" date="2020" name="Stud. Mycol.">
        <title>101 Dothideomycetes genomes: a test case for predicting lifestyles and emergence of pathogens.</title>
        <authorList>
            <person name="Haridas S."/>
            <person name="Albert R."/>
            <person name="Binder M."/>
            <person name="Bloem J."/>
            <person name="Labutti K."/>
            <person name="Salamov A."/>
            <person name="Andreopoulos B."/>
            <person name="Baker S."/>
            <person name="Barry K."/>
            <person name="Bills G."/>
            <person name="Bluhm B."/>
            <person name="Cannon C."/>
            <person name="Castanera R."/>
            <person name="Culley D."/>
            <person name="Daum C."/>
            <person name="Ezra D."/>
            <person name="Gonzalez J."/>
            <person name="Henrissat B."/>
            <person name="Kuo A."/>
            <person name="Liang C."/>
            <person name="Lipzen A."/>
            <person name="Lutzoni F."/>
            <person name="Magnuson J."/>
            <person name="Mondo S."/>
            <person name="Nolan M."/>
            <person name="Ohm R."/>
            <person name="Pangilinan J."/>
            <person name="Park H.-J."/>
            <person name="Ramirez L."/>
            <person name="Alfaro M."/>
            <person name="Sun H."/>
            <person name="Tritt A."/>
            <person name="Yoshinaga Y."/>
            <person name="Zwiers L.-H."/>
            <person name="Turgeon B."/>
            <person name="Goodwin S."/>
            <person name="Spatafora J."/>
            <person name="Crous P."/>
            <person name="Grigoriev I."/>
        </authorList>
    </citation>
    <scope>NUCLEOTIDE SEQUENCE</scope>
    <source>
        <strain evidence="1">CBS 130266</strain>
    </source>
</reference>
<organism evidence="1 2">
    <name type="scientific">Tothia fuscella</name>
    <dbReference type="NCBI Taxonomy" id="1048955"/>
    <lineage>
        <taxon>Eukaryota</taxon>
        <taxon>Fungi</taxon>
        <taxon>Dikarya</taxon>
        <taxon>Ascomycota</taxon>
        <taxon>Pezizomycotina</taxon>
        <taxon>Dothideomycetes</taxon>
        <taxon>Pleosporomycetidae</taxon>
        <taxon>Venturiales</taxon>
        <taxon>Cylindrosympodiaceae</taxon>
        <taxon>Tothia</taxon>
    </lineage>
</organism>
<sequence>MKYAINTTVVKTDTTIATGTTRTTTTQTTTAYTTSDTTTTQTTVTTTTTTRTRKPRFSPLLLLPAPELRKPQQSCAFLRLPAELRNIIYNHALNHNDINKFTSAVRDNSDAFCIAKVSDDLAKETHFPPWFYAQPTVDDVTASLVRPLSTPTVLLLNKQITAEALYILRNKKPLVITWPSRNSMAFIESRSHPHDLDTYISTETLQKVGGFEVVLESAANRRVEMFFWGKW</sequence>
<dbReference type="Proteomes" id="UP000800235">
    <property type="component" value="Unassembled WGS sequence"/>
</dbReference>
<evidence type="ECO:0000313" key="1">
    <source>
        <dbReference type="EMBL" id="KAF2428338.1"/>
    </source>
</evidence>
<evidence type="ECO:0000313" key="2">
    <source>
        <dbReference type="Proteomes" id="UP000800235"/>
    </source>
</evidence>
<proteinExistence type="predicted"/>
<keyword evidence="2" id="KW-1185">Reference proteome</keyword>
<accession>A0A9P4NN43</accession>
<evidence type="ECO:0008006" key="3">
    <source>
        <dbReference type="Google" id="ProtNLM"/>
    </source>
</evidence>
<dbReference type="PANTHER" id="PTHR42085">
    <property type="entry name" value="F-BOX DOMAIN-CONTAINING PROTEIN"/>
    <property type="match status" value="1"/>
</dbReference>
<dbReference type="PANTHER" id="PTHR42085:SF2">
    <property type="entry name" value="F-BOX DOMAIN-CONTAINING PROTEIN"/>
    <property type="match status" value="1"/>
</dbReference>
<dbReference type="EMBL" id="MU007055">
    <property type="protein sequence ID" value="KAF2428338.1"/>
    <property type="molecule type" value="Genomic_DNA"/>
</dbReference>
<dbReference type="AlphaFoldDB" id="A0A9P4NN43"/>
<dbReference type="OrthoDB" id="3510794at2759"/>
<comment type="caution">
    <text evidence="1">The sequence shown here is derived from an EMBL/GenBank/DDBJ whole genome shotgun (WGS) entry which is preliminary data.</text>
</comment>